<dbReference type="AlphaFoldDB" id="A0A423TAB1"/>
<dbReference type="PRINTS" id="PR00261">
    <property type="entry name" value="LDLRECEPTOR"/>
</dbReference>
<dbReference type="GO" id="GO:0012505">
    <property type="term" value="C:endomembrane system"/>
    <property type="evidence" value="ECO:0007669"/>
    <property type="project" value="UniProtKB-SubCell"/>
</dbReference>
<dbReference type="InterPro" id="IPR050685">
    <property type="entry name" value="LDLR"/>
</dbReference>
<gene>
    <name evidence="9" type="ORF">C7M84_008258</name>
</gene>
<keyword evidence="3" id="KW-0812">Transmembrane</keyword>
<comment type="caution">
    <text evidence="9">The sequence shown here is derived from an EMBL/GenBank/DDBJ whole genome shotgun (WGS) entry which is preliminary data.</text>
</comment>
<dbReference type="OrthoDB" id="10016557at2759"/>
<proteinExistence type="predicted"/>
<organism evidence="9 10">
    <name type="scientific">Penaeus vannamei</name>
    <name type="common">Whiteleg shrimp</name>
    <name type="synonym">Litopenaeus vannamei</name>
    <dbReference type="NCBI Taxonomy" id="6689"/>
    <lineage>
        <taxon>Eukaryota</taxon>
        <taxon>Metazoa</taxon>
        <taxon>Ecdysozoa</taxon>
        <taxon>Arthropoda</taxon>
        <taxon>Crustacea</taxon>
        <taxon>Multicrustacea</taxon>
        <taxon>Malacostraca</taxon>
        <taxon>Eumalacostraca</taxon>
        <taxon>Eucarida</taxon>
        <taxon>Decapoda</taxon>
        <taxon>Dendrobranchiata</taxon>
        <taxon>Penaeoidea</taxon>
        <taxon>Penaeidae</taxon>
        <taxon>Penaeus</taxon>
    </lineage>
</organism>
<keyword evidence="7 8" id="KW-1015">Disulfide bond</keyword>
<dbReference type="GO" id="GO:0006508">
    <property type="term" value="P:proteolysis"/>
    <property type="evidence" value="ECO:0007669"/>
    <property type="project" value="UniProtKB-KW"/>
</dbReference>
<dbReference type="SUPFAM" id="SSF56487">
    <property type="entry name" value="SRCR-like"/>
    <property type="match status" value="1"/>
</dbReference>
<keyword evidence="5" id="KW-1133">Transmembrane helix</keyword>
<dbReference type="PANTHER" id="PTHR24270">
    <property type="entry name" value="LOW-DENSITY LIPOPROTEIN RECEPTOR-RELATED"/>
    <property type="match status" value="1"/>
</dbReference>
<dbReference type="GO" id="GO:0005886">
    <property type="term" value="C:plasma membrane"/>
    <property type="evidence" value="ECO:0007669"/>
    <property type="project" value="TreeGrafter"/>
</dbReference>
<dbReference type="InterPro" id="IPR002172">
    <property type="entry name" value="LDrepeatLR_classA_rpt"/>
</dbReference>
<feature type="disulfide bond" evidence="8">
    <location>
        <begin position="74"/>
        <end position="92"/>
    </location>
</feature>
<evidence type="ECO:0000256" key="2">
    <source>
        <dbReference type="ARBA" id="ARBA00004308"/>
    </source>
</evidence>
<feature type="disulfide bond" evidence="8">
    <location>
        <begin position="157"/>
        <end position="172"/>
    </location>
</feature>
<dbReference type="InterPro" id="IPR023415">
    <property type="entry name" value="LDLR_class-A_CS"/>
</dbReference>
<dbReference type="Pfam" id="PF00057">
    <property type="entry name" value="Ldl_recept_a"/>
    <property type="match status" value="2"/>
</dbReference>
<evidence type="ECO:0000256" key="7">
    <source>
        <dbReference type="ARBA" id="ARBA00023157"/>
    </source>
</evidence>
<dbReference type="Gene3D" id="4.10.400.10">
    <property type="entry name" value="Low-density Lipoprotein Receptor"/>
    <property type="match status" value="2"/>
</dbReference>
<evidence type="ECO:0000256" key="3">
    <source>
        <dbReference type="ARBA" id="ARBA00022692"/>
    </source>
</evidence>
<dbReference type="SMART" id="SM00192">
    <property type="entry name" value="LDLa"/>
    <property type="match status" value="3"/>
</dbReference>
<dbReference type="GO" id="GO:0008233">
    <property type="term" value="F:peptidase activity"/>
    <property type="evidence" value="ECO:0007669"/>
    <property type="project" value="UniProtKB-KW"/>
</dbReference>
<accession>A0A423TAB1</accession>
<keyword evidence="9" id="KW-0645">Protease</keyword>
<keyword evidence="4" id="KW-0677">Repeat</keyword>
<comment type="subcellular location">
    <subcellularLocation>
        <location evidence="2">Endomembrane system</location>
    </subcellularLocation>
    <subcellularLocation>
        <location evidence="1">Membrane</location>
        <topology evidence="1">Single-pass membrane protein</topology>
    </subcellularLocation>
</comment>
<evidence type="ECO:0000256" key="5">
    <source>
        <dbReference type="ARBA" id="ARBA00022989"/>
    </source>
</evidence>
<dbReference type="PROSITE" id="PS50068">
    <property type="entry name" value="LDLRA_2"/>
    <property type="match status" value="2"/>
</dbReference>
<keyword evidence="10" id="KW-1185">Reference proteome</keyword>
<keyword evidence="9" id="KW-0378">Hydrolase</keyword>
<evidence type="ECO:0000256" key="1">
    <source>
        <dbReference type="ARBA" id="ARBA00004167"/>
    </source>
</evidence>
<reference evidence="9 10" key="1">
    <citation type="submission" date="2018-04" db="EMBL/GenBank/DDBJ databases">
        <authorList>
            <person name="Zhang X."/>
            <person name="Yuan J."/>
            <person name="Li F."/>
            <person name="Xiang J."/>
        </authorList>
    </citation>
    <scope>NUCLEOTIDE SEQUENCE [LARGE SCALE GENOMIC DNA]</scope>
    <source>
        <tissue evidence="9">Muscle</tissue>
    </source>
</reference>
<comment type="caution">
    <text evidence="8">Lacks conserved residue(s) required for the propagation of feature annotation.</text>
</comment>
<dbReference type="SUPFAM" id="SSF57424">
    <property type="entry name" value="LDL receptor-like module"/>
    <property type="match status" value="3"/>
</dbReference>
<dbReference type="PROSITE" id="PS01209">
    <property type="entry name" value="LDLRA_1"/>
    <property type="match status" value="1"/>
</dbReference>
<evidence type="ECO:0000313" key="10">
    <source>
        <dbReference type="Proteomes" id="UP000283509"/>
    </source>
</evidence>
<evidence type="ECO:0000256" key="6">
    <source>
        <dbReference type="ARBA" id="ARBA00023136"/>
    </source>
</evidence>
<dbReference type="CDD" id="cd00112">
    <property type="entry name" value="LDLa"/>
    <property type="match status" value="2"/>
</dbReference>
<dbReference type="InterPro" id="IPR036772">
    <property type="entry name" value="SRCR-like_dom_sf"/>
</dbReference>
<keyword evidence="6" id="KW-0472">Membrane</keyword>
<dbReference type="STRING" id="6689.A0A423TAB1"/>
<evidence type="ECO:0000313" key="9">
    <source>
        <dbReference type="EMBL" id="ROT73312.1"/>
    </source>
</evidence>
<feature type="disulfide bond" evidence="8">
    <location>
        <begin position="86"/>
        <end position="101"/>
    </location>
</feature>
<dbReference type="GO" id="GO:0016192">
    <property type="term" value="P:vesicle-mediated transport"/>
    <property type="evidence" value="ECO:0007669"/>
    <property type="project" value="UniProtKB-ARBA"/>
</dbReference>
<feature type="disulfide bond" evidence="8">
    <location>
        <begin position="67"/>
        <end position="79"/>
    </location>
</feature>
<name>A0A423TAB1_PENVA</name>
<dbReference type="InterPro" id="IPR036055">
    <property type="entry name" value="LDL_receptor-like_sf"/>
</dbReference>
<evidence type="ECO:0000256" key="8">
    <source>
        <dbReference type="PROSITE-ProRule" id="PRU00124"/>
    </source>
</evidence>
<sequence length="255" mass="27923">MPGPPTQYSPQTLAKCQGRMCPTGICTSTDDHCNGFLTCPDLSDEPLTCPPQLSACRLSNDENTCVCDDGGMPCQDGVCIPRSRVCDGLEDCVNGTDEISCTCARLLWRDNPGKLCDGNIDCDDQEDESICGCTPVTEYFRCYKSDGQGCIPRVNVCDGNKDCSEGEDEASCVALAPEIPIDEDALGLLPVHMEGFFLVRVRGRWFTFQHEKWNINASPLLCSKLGFTHEVTESRGYKGFLQGVVYIICSVEEVE</sequence>
<dbReference type="PANTHER" id="PTHR24270:SF62">
    <property type="entry name" value="LOW-DENSITY LIPOPROTEIN RECEPTOR-RELATED PROTEIN 2"/>
    <property type="match status" value="1"/>
</dbReference>
<reference evidence="9 10" key="2">
    <citation type="submission" date="2019-01" db="EMBL/GenBank/DDBJ databases">
        <title>The decoding of complex shrimp genome reveals the adaptation for benthos swimmer, frequently molting mechanism and breeding impact on genome.</title>
        <authorList>
            <person name="Sun Y."/>
            <person name="Gao Y."/>
            <person name="Yu Y."/>
        </authorList>
    </citation>
    <scope>NUCLEOTIDE SEQUENCE [LARGE SCALE GENOMIC DNA]</scope>
    <source>
        <tissue evidence="9">Muscle</tissue>
    </source>
</reference>
<protein>
    <submittedName>
        <fullName evidence="9">Putative serine protease nudel</fullName>
    </submittedName>
</protein>
<dbReference type="Proteomes" id="UP000283509">
    <property type="component" value="Unassembled WGS sequence"/>
</dbReference>
<evidence type="ECO:0000256" key="4">
    <source>
        <dbReference type="ARBA" id="ARBA00022737"/>
    </source>
</evidence>
<dbReference type="EMBL" id="QCYY01002039">
    <property type="protein sequence ID" value="ROT73312.1"/>
    <property type="molecule type" value="Genomic_DNA"/>
</dbReference>